<feature type="domain" description="AB hydrolase-1" evidence="2">
    <location>
        <begin position="70"/>
        <end position="156"/>
    </location>
</feature>
<dbReference type="PANTHER" id="PTHR32268">
    <property type="entry name" value="HOMOSERINE O-ACETYLTRANSFERASE"/>
    <property type="match status" value="1"/>
</dbReference>
<evidence type="ECO:0000313" key="3">
    <source>
        <dbReference type="EMBL" id="KAA8568810.1"/>
    </source>
</evidence>
<dbReference type="GO" id="GO:0016747">
    <property type="term" value="F:acyltransferase activity, transferring groups other than amino-acyl groups"/>
    <property type="evidence" value="ECO:0007669"/>
    <property type="project" value="InterPro"/>
</dbReference>
<evidence type="ECO:0000259" key="2">
    <source>
        <dbReference type="Pfam" id="PF00561"/>
    </source>
</evidence>
<dbReference type="InterPro" id="IPR000073">
    <property type="entry name" value="AB_hydrolase_1"/>
</dbReference>
<evidence type="ECO:0000256" key="1">
    <source>
        <dbReference type="ARBA" id="ARBA00006886"/>
    </source>
</evidence>
<comment type="caution">
    <text evidence="3">The sequence shown here is derived from an EMBL/GenBank/DDBJ whole genome shotgun (WGS) entry which is preliminary data.</text>
</comment>
<evidence type="ECO:0000313" key="4">
    <source>
        <dbReference type="Proteomes" id="UP000322873"/>
    </source>
</evidence>
<dbReference type="Pfam" id="PF00561">
    <property type="entry name" value="Abhydrolase_1"/>
    <property type="match status" value="1"/>
</dbReference>
<dbReference type="SUPFAM" id="SSF53474">
    <property type="entry name" value="alpha/beta-Hydrolases"/>
    <property type="match status" value="1"/>
</dbReference>
<proteinExistence type="inferred from homology"/>
<dbReference type="InterPro" id="IPR008220">
    <property type="entry name" value="HAT_MetX-like"/>
</dbReference>
<protein>
    <recommendedName>
        <fullName evidence="2">AB hydrolase-1 domain-containing protein</fullName>
    </recommendedName>
</protein>
<reference evidence="3 4" key="1">
    <citation type="submission" date="2019-06" db="EMBL/GenBank/DDBJ databases">
        <title>Genome Sequence of the Brown Rot Fungal Pathogen Monilinia fructicola.</title>
        <authorList>
            <person name="De Miccolis Angelini R.M."/>
            <person name="Landi L."/>
            <person name="Abate D."/>
            <person name="Pollastro S."/>
            <person name="Romanazzi G."/>
            <person name="Faretra F."/>
        </authorList>
    </citation>
    <scope>NUCLEOTIDE SEQUENCE [LARGE SCALE GENOMIC DNA]</scope>
    <source>
        <strain evidence="3 4">Mfrc123</strain>
    </source>
</reference>
<keyword evidence="4" id="KW-1185">Reference proteome</keyword>
<sequence length="413" mass="45267">MDSLPTKLSSLSLAPGVQTFKLGDWKLQSGREIPDAHIAYRTFGDPSSPAIIYPSWFSGAIADNEWLIGEDQALNPKKYFIIITALFGNGESSSPSNSSISPFPKVTFYDNVRAQHTLVTSHLGINQARAVLGWSMGAGQAYQWATSYPSFMDICVPFCGSAKTALHNQVFLEGVKSALLAAKGISSAGSKEGAVVTDRGEEVRVWTREEREVGLKAFGRGYAGWGFSQAFYREELYKTVLGFKDLEDFMKNFWEKWALSKDPENLLTMLHTWQSGDVSAQSPYNGDFAAALQAIQAQTLVLPGQTDLYFPPEDSAIEISLMRPGIGKLDVFPSIWGHWAGGPGDSKEDVKWLNEKLVEVGLSLGNVRAGSIGDYNQFLSHTTVTLPRNIISLTPEGNAVSKSLDPKRQPKDQ</sequence>
<dbReference type="Proteomes" id="UP000322873">
    <property type="component" value="Unassembled WGS sequence"/>
</dbReference>
<dbReference type="PANTHER" id="PTHR32268:SF15">
    <property type="entry name" value="HOMOSERINE ACETYLTRANSFERASE FAMILY PROTEIN (AFU_ORTHOLOGUE AFUA_1G15350)"/>
    <property type="match status" value="1"/>
</dbReference>
<name>A0A5M9JJI1_MONFR</name>
<dbReference type="VEuPathDB" id="FungiDB:MFRU_017g00180"/>
<dbReference type="Gene3D" id="3.40.50.1820">
    <property type="entry name" value="alpha/beta hydrolase"/>
    <property type="match status" value="1"/>
</dbReference>
<organism evidence="3 4">
    <name type="scientific">Monilinia fructicola</name>
    <name type="common">Brown rot fungus</name>
    <name type="synonym">Ciboria fructicola</name>
    <dbReference type="NCBI Taxonomy" id="38448"/>
    <lineage>
        <taxon>Eukaryota</taxon>
        <taxon>Fungi</taxon>
        <taxon>Dikarya</taxon>
        <taxon>Ascomycota</taxon>
        <taxon>Pezizomycotina</taxon>
        <taxon>Leotiomycetes</taxon>
        <taxon>Helotiales</taxon>
        <taxon>Sclerotiniaceae</taxon>
        <taxon>Monilinia</taxon>
    </lineage>
</organism>
<dbReference type="InterPro" id="IPR029058">
    <property type="entry name" value="AB_hydrolase_fold"/>
</dbReference>
<dbReference type="AlphaFoldDB" id="A0A5M9JJI1"/>
<accession>A0A5M9JJI1</accession>
<dbReference type="NCBIfam" id="NF005757">
    <property type="entry name" value="PRK07581.1"/>
    <property type="match status" value="1"/>
</dbReference>
<comment type="similarity">
    <text evidence="1">Belongs to the AB hydrolase superfamily. MetX family.</text>
</comment>
<dbReference type="EMBL" id="VICG01000009">
    <property type="protein sequence ID" value="KAA8568810.1"/>
    <property type="molecule type" value="Genomic_DNA"/>
</dbReference>
<gene>
    <name evidence="3" type="ORF">EYC84_007794</name>
</gene>